<dbReference type="Proteomes" id="UP000265431">
    <property type="component" value="Unassembled WGS sequence"/>
</dbReference>
<dbReference type="PANTHER" id="PTHR30204">
    <property type="entry name" value="REDOX-CYCLING DRUG-SENSING TRANSCRIPTIONAL ACTIVATOR SOXR"/>
    <property type="match status" value="1"/>
</dbReference>
<dbReference type="InterPro" id="IPR009061">
    <property type="entry name" value="DNA-bd_dom_put_sf"/>
</dbReference>
<keyword evidence="3" id="KW-0238">DNA-binding</keyword>
<proteinExistence type="predicted"/>
<accession>A0A399R4A5</accession>
<sequence length="129" mass="14898">MGLTPQSSVTGQEMLIGEVSKRAGVTKEAVRHYVDLDLLRPTPKQAGTRVYQDFSERDLERLKWVVVGKSLGFSLSEIEHYLTLFMDERLSREKAAQMFRDKLKDVDEKIGQLQVIKHRLEEKLKTTYS</sequence>
<keyword evidence="4" id="KW-0804">Transcription</keyword>
<dbReference type="Pfam" id="PF00376">
    <property type="entry name" value="MerR"/>
    <property type="match status" value="1"/>
</dbReference>
<dbReference type="PROSITE" id="PS50937">
    <property type="entry name" value="HTH_MERR_2"/>
    <property type="match status" value="1"/>
</dbReference>
<dbReference type="EMBL" id="QWGB01000003">
    <property type="protein sequence ID" value="RIJ26118.1"/>
    <property type="molecule type" value="Genomic_DNA"/>
</dbReference>
<evidence type="ECO:0000259" key="5">
    <source>
        <dbReference type="PROSITE" id="PS50937"/>
    </source>
</evidence>
<protein>
    <submittedName>
        <fullName evidence="6">MerR family transcriptional regulator</fullName>
    </submittedName>
</protein>
<dbReference type="InterPro" id="IPR047057">
    <property type="entry name" value="MerR_fam"/>
</dbReference>
<gene>
    <name evidence="6" type="ORF">D1224_00410</name>
</gene>
<dbReference type="GO" id="GO:0003677">
    <property type="term" value="F:DNA binding"/>
    <property type="evidence" value="ECO:0007669"/>
    <property type="project" value="UniProtKB-KW"/>
</dbReference>
<evidence type="ECO:0000313" key="7">
    <source>
        <dbReference type="Proteomes" id="UP000265431"/>
    </source>
</evidence>
<evidence type="ECO:0000256" key="2">
    <source>
        <dbReference type="ARBA" id="ARBA00023015"/>
    </source>
</evidence>
<dbReference type="SMART" id="SM00422">
    <property type="entry name" value="HTH_MERR"/>
    <property type="match status" value="1"/>
</dbReference>
<evidence type="ECO:0000256" key="4">
    <source>
        <dbReference type="ARBA" id="ARBA00023163"/>
    </source>
</evidence>
<keyword evidence="2" id="KW-0805">Transcription regulation</keyword>
<dbReference type="InterPro" id="IPR000551">
    <property type="entry name" value="MerR-type_HTH_dom"/>
</dbReference>
<dbReference type="Gene3D" id="1.10.1660.10">
    <property type="match status" value="1"/>
</dbReference>
<evidence type="ECO:0000256" key="3">
    <source>
        <dbReference type="ARBA" id="ARBA00023125"/>
    </source>
</evidence>
<dbReference type="PANTHER" id="PTHR30204:SF69">
    <property type="entry name" value="MERR-FAMILY TRANSCRIPTIONAL REGULATOR"/>
    <property type="match status" value="1"/>
</dbReference>
<dbReference type="GO" id="GO:0003700">
    <property type="term" value="F:DNA-binding transcription factor activity"/>
    <property type="evidence" value="ECO:0007669"/>
    <property type="project" value="InterPro"/>
</dbReference>
<organism evidence="6 7">
    <name type="scientific">Henriciella barbarensis</name>
    <dbReference type="NCBI Taxonomy" id="86342"/>
    <lineage>
        <taxon>Bacteria</taxon>
        <taxon>Pseudomonadati</taxon>
        <taxon>Pseudomonadota</taxon>
        <taxon>Alphaproteobacteria</taxon>
        <taxon>Hyphomonadales</taxon>
        <taxon>Hyphomonadaceae</taxon>
        <taxon>Henriciella</taxon>
    </lineage>
</organism>
<dbReference type="AlphaFoldDB" id="A0A399R4A5"/>
<dbReference type="OrthoDB" id="9802944at2"/>
<dbReference type="Pfam" id="PF09278">
    <property type="entry name" value="MerR-DNA-bind"/>
    <property type="match status" value="1"/>
</dbReference>
<feature type="domain" description="HTH merR-type" evidence="5">
    <location>
        <begin position="16"/>
        <end position="84"/>
    </location>
</feature>
<dbReference type="InterPro" id="IPR015358">
    <property type="entry name" value="Tscrpt_reg_MerR_DNA-bd"/>
</dbReference>
<evidence type="ECO:0000313" key="6">
    <source>
        <dbReference type="EMBL" id="RIJ26118.1"/>
    </source>
</evidence>
<name>A0A399R4A5_9PROT</name>
<keyword evidence="7" id="KW-1185">Reference proteome</keyword>
<keyword evidence="1" id="KW-0678">Repressor</keyword>
<dbReference type="SUPFAM" id="SSF46955">
    <property type="entry name" value="Putative DNA-binding domain"/>
    <property type="match status" value="1"/>
</dbReference>
<comment type="caution">
    <text evidence="6">The sequence shown here is derived from an EMBL/GenBank/DDBJ whole genome shotgun (WGS) entry which is preliminary data.</text>
</comment>
<reference evidence="6 7" key="1">
    <citation type="submission" date="2018-08" db="EMBL/GenBank/DDBJ databases">
        <title>Henriciella mobilis sp. nov., isolated from seawater.</title>
        <authorList>
            <person name="Cheng H."/>
            <person name="Wu Y.-H."/>
            <person name="Xu X.-W."/>
            <person name="Guo L.-L."/>
        </authorList>
    </citation>
    <scope>NUCLEOTIDE SEQUENCE [LARGE SCALE GENOMIC DNA]</scope>
    <source>
        <strain evidence="6 7">CCUG66934</strain>
    </source>
</reference>
<evidence type="ECO:0000256" key="1">
    <source>
        <dbReference type="ARBA" id="ARBA00022491"/>
    </source>
</evidence>